<organism evidence="2 3">
    <name type="scientific">Pleionea litopenaei</name>
    <dbReference type="NCBI Taxonomy" id="3070815"/>
    <lineage>
        <taxon>Bacteria</taxon>
        <taxon>Pseudomonadati</taxon>
        <taxon>Pseudomonadota</taxon>
        <taxon>Gammaproteobacteria</taxon>
        <taxon>Oceanospirillales</taxon>
        <taxon>Pleioneaceae</taxon>
        <taxon>Pleionea</taxon>
    </lineage>
</organism>
<evidence type="ECO:0000313" key="2">
    <source>
        <dbReference type="EMBL" id="WMS88902.1"/>
    </source>
</evidence>
<reference evidence="2 3" key="1">
    <citation type="submission" date="2023-08" db="EMBL/GenBank/DDBJ databases">
        <title>Pleionea litopenaei sp. nov., isolated from stomach of juvenile Litopenaeus vannamei.</title>
        <authorList>
            <person name="Rho A.M."/>
            <person name="Hwang C.Y."/>
        </authorList>
    </citation>
    <scope>NUCLEOTIDE SEQUENCE [LARGE SCALE GENOMIC DNA]</scope>
    <source>
        <strain evidence="2 3">HL-JVS1</strain>
    </source>
</reference>
<name>A0AA51RWJ7_9GAMM</name>
<accession>A0AA51RWJ7</accession>
<protein>
    <submittedName>
        <fullName evidence="2">DUF1631 family protein</fullName>
    </submittedName>
</protein>
<dbReference type="Pfam" id="PF07793">
    <property type="entry name" value="DUF1631"/>
    <property type="match status" value="1"/>
</dbReference>
<sequence>MESEFSRIDDPLAEYLSCIVEGTGQDDINDLRTHFGEVYQNQSLWRAAINDLDNTDTTTSKNLLCFSTPLEAFIGVVDKLAAQILPLTHLHEQSPKFLRAFSLWTLRTWIQQFSTQRYLYEFQSILEFTARVLRPYDNRSGRSFEQLLETFAEIFEQHIIKTQLEEELLPLQRTLTNAFQSFQQSIRAFEQRVIQFEQQQAHNSSASLTARAIINQVTAGEKVPDWAYRFINEQWHRLFHLSLLKKEDENPIVDDGKLLLQQLVESLKLRTFEDVQSHFSKLIMPLRENIRTMFSSIAIDDNILEHFLNQLESFHIRILEGQETSDNWITIETEAQSNNQLDDEQQRKVAAQCRVGTWFTYRTNQQTYQCRVIERSLALNLVILVNYSGARVEGLKFSEAAEYLASGKFTPLSLHSQLAEKVNEISSYLLTEIQQIKTTLQEKERALTRQKVLERLELSRLERLETKKSKQQAKKRAREAEIKQQRLLAIKEWEETLKTLVSGSTFIAHELDGQIIQFVLRLNKTEKMVFVDKRGVRVGEWLPAQLAEKLVDQKIELLASRQSTEMTMEQIVASQRSKRQESTV</sequence>
<proteinExistence type="predicted"/>
<dbReference type="EMBL" id="CP133548">
    <property type="protein sequence ID" value="WMS88902.1"/>
    <property type="molecule type" value="Genomic_DNA"/>
</dbReference>
<dbReference type="RefSeq" id="WP_309204122.1">
    <property type="nucleotide sequence ID" value="NZ_CP133548.1"/>
</dbReference>
<dbReference type="KEGG" id="plei:Q9312_08295"/>
<keyword evidence="3" id="KW-1185">Reference proteome</keyword>
<dbReference type="AlphaFoldDB" id="A0AA51RWJ7"/>
<dbReference type="InterPro" id="IPR012434">
    <property type="entry name" value="DUF1631"/>
</dbReference>
<feature type="coiled-coil region" evidence="1">
    <location>
        <begin position="461"/>
        <end position="490"/>
    </location>
</feature>
<gene>
    <name evidence="2" type="ORF">Q9312_08295</name>
</gene>
<keyword evidence="1" id="KW-0175">Coiled coil</keyword>
<evidence type="ECO:0000313" key="3">
    <source>
        <dbReference type="Proteomes" id="UP001239782"/>
    </source>
</evidence>
<evidence type="ECO:0000256" key="1">
    <source>
        <dbReference type="SAM" id="Coils"/>
    </source>
</evidence>
<dbReference type="Proteomes" id="UP001239782">
    <property type="component" value="Chromosome"/>
</dbReference>